<accession>A0ABU5J3T9</accession>
<evidence type="ECO:0008006" key="4">
    <source>
        <dbReference type="Google" id="ProtNLM"/>
    </source>
</evidence>
<keyword evidence="1" id="KW-0812">Transmembrane</keyword>
<proteinExistence type="predicted"/>
<protein>
    <recommendedName>
        <fullName evidence="4">DUF4306 domain-containing protein</fullName>
    </recommendedName>
</protein>
<evidence type="ECO:0000256" key="1">
    <source>
        <dbReference type="SAM" id="Phobius"/>
    </source>
</evidence>
<name>A0ABU5J3T9_9BACI</name>
<comment type="caution">
    <text evidence="2">The sequence shown here is derived from an EMBL/GenBank/DDBJ whole genome shotgun (WGS) entry which is preliminary data.</text>
</comment>
<dbReference type="EMBL" id="JAXOFX010000018">
    <property type="protein sequence ID" value="MDZ5474001.1"/>
    <property type="molecule type" value="Genomic_DNA"/>
</dbReference>
<sequence>MKLGLLVILLHIIGGTLYQTISFRNYRDFLAEVYKQNFGFTDWEYINQITSFMSIHVNNQYFNINTFLMFTTLSIFIAIVIHLLKNNKSLGA</sequence>
<keyword evidence="1" id="KW-1133">Transmembrane helix</keyword>
<dbReference type="Proteomes" id="UP001290455">
    <property type="component" value="Unassembled WGS sequence"/>
</dbReference>
<evidence type="ECO:0000313" key="3">
    <source>
        <dbReference type="Proteomes" id="UP001290455"/>
    </source>
</evidence>
<keyword evidence="1" id="KW-0472">Membrane</keyword>
<reference evidence="2 3" key="1">
    <citation type="submission" date="2023-11" db="EMBL/GenBank/DDBJ databases">
        <title>Bacillus jintuensis, isolated from a mudflat on the Beibu Gulf coast.</title>
        <authorList>
            <person name="Li M."/>
        </authorList>
    </citation>
    <scope>NUCLEOTIDE SEQUENCE [LARGE SCALE GENOMIC DNA]</scope>
    <source>
        <strain evidence="2 3">31A1R</strain>
    </source>
</reference>
<feature type="transmembrane region" description="Helical" evidence="1">
    <location>
        <begin position="61"/>
        <end position="84"/>
    </location>
</feature>
<gene>
    <name evidence="2" type="ORF">SM124_19965</name>
</gene>
<organism evidence="2 3">
    <name type="scientific">Robertmurraya mangrovi</name>
    <dbReference type="NCBI Taxonomy" id="3098077"/>
    <lineage>
        <taxon>Bacteria</taxon>
        <taxon>Bacillati</taxon>
        <taxon>Bacillota</taxon>
        <taxon>Bacilli</taxon>
        <taxon>Bacillales</taxon>
        <taxon>Bacillaceae</taxon>
        <taxon>Robertmurraya</taxon>
    </lineage>
</organism>
<evidence type="ECO:0000313" key="2">
    <source>
        <dbReference type="EMBL" id="MDZ5474001.1"/>
    </source>
</evidence>
<keyword evidence="3" id="KW-1185">Reference proteome</keyword>